<dbReference type="InterPro" id="IPR053163">
    <property type="entry name" value="HTH-type_regulator_Rgg"/>
</dbReference>
<proteinExistence type="predicted"/>
<gene>
    <name evidence="2" type="ORF">VUQ06_02870</name>
</gene>
<feature type="domain" description="HTH cro/C1-type" evidence="1">
    <location>
        <begin position="17"/>
        <end position="70"/>
    </location>
</feature>
<dbReference type="GO" id="GO:0003677">
    <property type="term" value="F:DNA binding"/>
    <property type="evidence" value="ECO:0007669"/>
    <property type="project" value="InterPro"/>
</dbReference>
<dbReference type="SMART" id="SM00530">
    <property type="entry name" value="HTH_XRE"/>
    <property type="match status" value="1"/>
</dbReference>
<sequence>MVNTKRKEASYENSETFKLLRHRKKLTQKEASESIISHSRLSTFEQGKGDVSYKNFIRLLDQMNISVLESAVVKVDEGEVREFGKHAQLMTRDCGIYKKMYESFKGEKNVIRN</sequence>
<dbReference type="InterPro" id="IPR010982">
    <property type="entry name" value="Lambda_DNA-bd_dom_sf"/>
</dbReference>
<dbReference type="PANTHER" id="PTHR37038">
    <property type="entry name" value="TRANSCRIPTIONAL REGULATOR-RELATED"/>
    <property type="match status" value="1"/>
</dbReference>
<dbReference type="KEGG" id="dst:VUQ06_02870"/>
<dbReference type="SUPFAM" id="SSF47413">
    <property type="entry name" value="lambda repressor-like DNA-binding domains"/>
    <property type="match status" value="1"/>
</dbReference>
<dbReference type="RefSeq" id="WP_347301823.1">
    <property type="nucleotide sequence ID" value="NZ_CP142435.1"/>
</dbReference>
<evidence type="ECO:0000313" key="2">
    <source>
        <dbReference type="EMBL" id="XBC50538.1"/>
    </source>
</evidence>
<accession>A0AB74U086</accession>
<dbReference type="EMBL" id="CP142435">
    <property type="protein sequence ID" value="XBC50538.1"/>
    <property type="molecule type" value="Genomic_DNA"/>
</dbReference>
<dbReference type="InterPro" id="IPR001387">
    <property type="entry name" value="Cro/C1-type_HTH"/>
</dbReference>
<reference evidence="2" key="1">
    <citation type="submission" date="2023-12" db="EMBL/GenBank/DDBJ databases">
        <title>Dolosigranulum savutii sp. nov. isolated from human upper respiratory samples collected in Botswana.</title>
        <authorList>
            <person name="Kelly M.S."/>
        </authorList>
    </citation>
    <scope>NUCLEOTIDE SEQUENCE</scope>
    <source>
        <strain evidence="2">MSK294</strain>
    </source>
</reference>
<protein>
    <submittedName>
        <fullName evidence="2">Helix-turn-helix transcriptional regulator</fullName>
    </submittedName>
</protein>
<evidence type="ECO:0000259" key="1">
    <source>
        <dbReference type="PROSITE" id="PS50943"/>
    </source>
</evidence>
<dbReference type="PANTHER" id="PTHR37038:SF12">
    <property type="entry name" value="TRANSCRIPTIONAL REGULATOR"/>
    <property type="match status" value="1"/>
</dbReference>
<organism evidence="2">
    <name type="scientific">Dolosigranulum savutiense</name>
    <dbReference type="NCBI Taxonomy" id="3110288"/>
    <lineage>
        <taxon>Bacteria</taxon>
        <taxon>Bacillati</taxon>
        <taxon>Bacillota</taxon>
        <taxon>Bacilli</taxon>
        <taxon>Lactobacillales</taxon>
        <taxon>Carnobacteriaceae</taxon>
        <taxon>Dolosigranulum</taxon>
    </lineage>
</organism>
<dbReference type="PROSITE" id="PS50943">
    <property type="entry name" value="HTH_CROC1"/>
    <property type="match status" value="1"/>
</dbReference>
<dbReference type="Pfam" id="PF01381">
    <property type="entry name" value="HTH_3"/>
    <property type="match status" value="1"/>
</dbReference>
<dbReference type="CDD" id="cd00093">
    <property type="entry name" value="HTH_XRE"/>
    <property type="match status" value="1"/>
</dbReference>
<dbReference type="AlphaFoldDB" id="A0AB74U086"/>
<dbReference type="Gene3D" id="1.10.260.40">
    <property type="entry name" value="lambda repressor-like DNA-binding domains"/>
    <property type="match status" value="1"/>
</dbReference>
<name>A0AB74U086_9LACT</name>